<dbReference type="SUPFAM" id="SSF55785">
    <property type="entry name" value="PYP-like sensor domain (PAS domain)"/>
    <property type="match status" value="1"/>
</dbReference>
<protein>
    <recommendedName>
        <fullName evidence="2">histidine kinase</fullName>
        <ecNumber evidence="2">2.7.13.3</ecNumber>
    </recommendedName>
</protein>
<evidence type="ECO:0000256" key="2">
    <source>
        <dbReference type="ARBA" id="ARBA00012438"/>
    </source>
</evidence>
<reference evidence="8" key="1">
    <citation type="journal article" date="2014" name="Front. Microbiol.">
        <title>High frequency of phylogenetically diverse reductive dehalogenase-homologous genes in deep subseafloor sedimentary metagenomes.</title>
        <authorList>
            <person name="Kawai M."/>
            <person name="Futagami T."/>
            <person name="Toyoda A."/>
            <person name="Takaki Y."/>
            <person name="Nishi S."/>
            <person name="Hori S."/>
            <person name="Arai W."/>
            <person name="Tsubouchi T."/>
            <person name="Morono Y."/>
            <person name="Uchiyama I."/>
            <person name="Ito T."/>
            <person name="Fujiyama A."/>
            <person name="Inagaki F."/>
            <person name="Takami H."/>
        </authorList>
    </citation>
    <scope>NUCLEOTIDE SEQUENCE</scope>
    <source>
        <strain evidence="8">Expedition CK06-06</strain>
    </source>
</reference>
<comment type="catalytic activity">
    <reaction evidence="1">
        <text>ATP + protein L-histidine = ADP + protein N-phospho-L-histidine.</text>
        <dbReference type="EC" id="2.7.13.3"/>
    </reaction>
</comment>
<proteinExistence type="predicted"/>
<name>X0TF16_9ZZZZ</name>
<dbReference type="CDD" id="cd00130">
    <property type="entry name" value="PAS"/>
    <property type="match status" value="1"/>
</dbReference>
<evidence type="ECO:0000313" key="8">
    <source>
        <dbReference type="EMBL" id="GAF91799.1"/>
    </source>
</evidence>
<sequence>MAADKATPAKSKPAEPQRASSGTTRSTGGKKKRTDFPEQAEQAPQIGQEDVEPSVLLPAEVADRIRSEQELERIFNLTPDMIGVAGTDGYFKRVNPAWEEVLGYTAAELLSKPFLEFIHPDDRQATLAVVKRLMAGEPTTHFENRYRCKDGSYKVLEWRATPAHHGMLYGVARDVTRQKQAEESLRASEGR</sequence>
<organism evidence="8">
    <name type="scientific">marine sediment metagenome</name>
    <dbReference type="NCBI Taxonomy" id="412755"/>
    <lineage>
        <taxon>unclassified sequences</taxon>
        <taxon>metagenomes</taxon>
        <taxon>ecological metagenomes</taxon>
    </lineage>
</organism>
<feature type="region of interest" description="Disordered" evidence="6">
    <location>
        <begin position="1"/>
        <end position="54"/>
    </location>
</feature>
<dbReference type="InterPro" id="IPR052162">
    <property type="entry name" value="Sensor_kinase/Photoreceptor"/>
</dbReference>
<dbReference type="Pfam" id="PF08447">
    <property type="entry name" value="PAS_3"/>
    <property type="match status" value="1"/>
</dbReference>
<dbReference type="NCBIfam" id="TIGR00229">
    <property type="entry name" value="sensory_box"/>
    <property type="match status" value="1"/>
</dbReference>
<dbReference type="EMBL" id="BARS01019517">
    <property type="protein sequence ID" value="GAF91799.1"/>
    <property type="molecule type" value="Genomic_DNA"/>
</dbReference>
<dbReference type="AlphaFoldDB" id="X0TF16"/>
<dbReference type="InterPro" id="IPR000014">
    <property type="entry name" value="PAS"/>
</dbReference>
<dbReference type="PANTHER" id="PTHR43304:SF1">
    <property type="entry name" value="PAC DOMAIN-CONTAINING PROTEIN"/>
    <property type="match status" value="1"/>
</dbReference>
<dbReference type="InterPro" id="IPR035965">
    <property type="entry name" value="PAS-like_dom_sf"/>
</dbReference>
<evidence type="ECO:0000256" key="5">
    <source>
        <dbReference type="ARBA" id="ARBA00022777"/>
    </source>
</evidence>
<evidence type="ECO:0000256" key="3">
    <source>
        <dbReference type="ARBA" id="ARBA00022553"/>
    </source>
</evidence>
<evidence type="ECO:0000256" key="1">
    <source>
        <dbReference type="ARBA" id="ARBA00000085"/>
    </source>
</evidence>
<evidence type="ECO:0000256" key="4">
    <source>
        <dbReference type="ARBA" id="ARBA00022679"/>
    </source>
</evidence>
<gene>
    <name evidence="8" type="ORF">S01H1_31621</name>
</gene>
<keyword evidence="5" id="KW-0418">Kinase</keyword>
<feature type="non-terminal residue" evidence="8">
    <location>
        <position position="191"/>
    </location>
</feature>
<feature type="compositionally biased region" description="Low complexity" evidence="6">
    <location>
        <begin position="18"/>
        <end position="27"/>
    </location>
</feature>
<accession>X0TF16</accession>
<dbReference type="InterPro" id="IPR013655">
    <property type="entry name" value="PAS_fold_3"/>
</dbReference>
<dbReference type="PANTHER" id="PTHR43304">
    <property type="entry name" value="PHYTOCHROME-LIKE PROTEIN CPH1"/>
    <property type="match status" value="1"/>
</dbReference>
<evidence type="ECO:0000259" key="7">
    <source>
        <dbReference type="PROSITE" id="PS50112"/>
    </source>
</evidence>
<feature type="domain" description="PAS" evidence="7">
    <location>
        <begin position="67"/>
        <end position="137"/>
    </location>
</feature>
<comment type="caution">
    <text evidence="8">The sequence shown here is derived from an EMBL/GenBank/DDBJ whole genome shotgun (WGS) entry which is preliminary data.</text>
</comment>
<evidence type="ECO:0000256" key="6">
    <source>
        <dbReference type="SAM" id="MobiDB-lite"/>
    </source>
</evidence>
<dbReference type="GO" id="GO:0004673">
    <property type="term" value="F:protein histidine kinase activity"/>
    <property type="evidence" value="ECO:0007669"/>
    <property type="project" value="UniProtKB-EC"/>
</dbReference>
<keyword evidence="4" id="KW-0808">Transferase</keyword>
<dbReference type="PROSITE" id="PS50112">
    <property type="entry name" value="PAS"/>
    <property type="match status" value="1"/>
</dbReference>
<dbReference type="SMART" id="SM00091">
    <property type="entry name" value="PAS"/>
    <property type="match status" value="1"/>
</dbReference>
<keyword evidence="3" id="KW-0597">Phosphoprotein</keyword>
<dbReference type="EC" id="2.7.13.3" evidence="2"/>
<dbReference type="Gene3D" id="3.30.450.20">
    <property type="entry name" value="PAS domain"/>
    <property type="match status" value="1"/>
</dbReference>